<keyword evidence="3" id="KW-1185">Reference proteome</keyword>
<gene>
    <name evidence="2" type="ORF">ATO8_09221</name>
</gene>
<dbReference type="Proteomes" id="UP000019063">
    <property type="component" value="Unassembled WGS sequence"/>
</dbReference>
<evidence type="ECO:0000313" key="3">
    <source>
        <dbReference type="Proteomes" id="UP000019063"/>
    </source>
</evidence>
<proteinExistence type="predicted"/>
<dbReference type="EMBL" id="AQQW01000004">
    <property type="protein sequence ID" value="ETW13382.1"/>
    <property type="molecule type" value="Genomic_DNA"/>
</dbReference>
<sequence>MAESVDLGFEVSKSDDGREITFQTRGSGIGAGAWVGIVFMGVFFGFLIALIMESFVALFVLIALCVGIAFLMSTSRSQEYTFSVTPDLIKAGGKEYAKSDVSEILIRNSSGNTAGQAQVEGGTVVFGTGVTGMAYAGATTLGNSAKKIGDSTGKAIQESMAKRGNALCIRHGRKVVPLAKNMQEDDAVALFNKVTEVV</sequence>
<reference evidence="2 3" key="1">
    <citation type="journal article" date="2014" name="Antonie Van Leeuwenhoek">
        <title>Roseivivax atlanticus sp. nov., isolated from surface seawater of the Atlantic Ocean.</title>
        <authorList>
            <person name="Li G."/>
            <person name="Lai Q."/>
            <person name="Liu X."/>
            <person name="Sun F."/>
            <person name="Shao Z."/>
        </authorList>
    </citation>
    <scope>NUCLEOTIDE SEQUENCE [LARGE SCALE GENOMIC DNA]</scope>
    <source>
        <strain evidence="2 3">22II-s10s</strain>
    </source>
</reference>
<accession>W4HKX9</accession>
<organism evidence="2 3">
    <name type="scientific">Roseivivax marinus</name>
    <dbReference type="NCBI Taxonomy" id="1379903"/>
    <lineage>
        <taxon>Bacteria</taxon>
        <taxon>Pseudomonadati</taxon>
        <taxon>Pseudomonadota</taxon>
        <taxon>Alphaproteobacteria</taxon>
        <taxon>Rhodobacterales</taxon>
        <taxon>Roseobacteraceae</taxon>
        <taxon>Roseivivax</taxon>
    </lineage>
</organism>
<evidence type="ECO:0000256" key="1">
    <source>
        <dbReference type="SAM" id="Phobius"/>
    </source>
</evidence>
<name>W4HKX9_9RHOB</name>
<keyword evidence="1" id="KW-0812">Transmembrane</keyword>
<protein>
    <submittedName>
        <fullName evidence="2">Uncharacterized protein</fullName>
    </submittedName>
</protein>
<keyword evidence="1" id="KW-1133">Transmembrane helix</keyword>
<dbReference type="eggNOG" id="ENOG5033813">
    <property type="taxonomic scope" value="Bacteria"/>
</dbReference>
<feature type="transmembrane region" description="Helical" evidence="1">
    <location>
        <begin position="55"/>
        <end position="73"/>
    </location>
</feature>
<dbReference type="RefSeq" id="WP_043843891.1">
    <property type="nucleotide sequence ID" value="NZ_AQQW01000004.1"/>
</dbReference>
<evidence type="ECO:0000313" key="2">
    <source>
        <dbReference type="EMBL" id="ETW13382.1"/>
    </source>
</evidence>
<keyword evidence="1" id="KW-0472">Membrane</keyword>
<comment type="caution">
    <text evidence="2">The sequence shown here is derived from an EMBL/GenBank/DDBJ whole genome shotgun (WGS) entry which is preliminary data.</text>
</comment>
<feature type="transmembrane region" description="Helical" evidence="1">
    <location>
        <begin position="28"/>
        <end position="49"/>
    </location>
</feature>
<dbReference type="AlphaFoldDB" id="W4HKX9"/>